<evidence type="ECO:0000256" key="4">
    <source>
        <dbReference type="ARBA" id="ARBA00022759"/>
    </source>
</evidence>
<proteinExistence type="predicted"/>
<gene>
    <name evidence="7" type="ORF">ADUPG1_011431</name>
</gene>
<dbReference type="InterPro" id="IPR000477">
    <property type="entry name" value="RT_dom"/>
</dbReference>
<dbReference type="EMBL" id="BQXS01012011">
    <property type="protein sequence ID" value="GKT19047.1"/>
    <property type="molecule type" value="Genomic_DNA"/>
</dbReference>
<feature type="non-terminal residue" evidence="7">
    <location>
        <position position="517"/>
    </location>
</feature>
<evidence type="ECO:0000259" key="6">
    <source>
        <dbReference type="PROSITE" id="PS50878"/>
    </source>
</evidence>
<protein>
    <recommendedName>
        <fullName evidence="6">Reverse transcriptase domain-containing protein</fullName>
    </recommendedName>
</protein>
<keyword evidence="1" id="KW-0808">Transferase</keyword>
<dbReference type="SUPFAM" id="SSF56672">
    <property type="entry name" value="DNA/RNA polymerases"/>
    <property type="match status" value="1"/>
</dbReference>
<keyword evidence="4" id="KW-0255">Endonuclease</keyword>
<dbReference type="Gene3D" id="3.30.70.270">
    <property type="match status" value="2"/>
</dbReference>
<keyword evidence="5" id="KW-0511">Multifunctional enzyme</keyword>
<dbReference type="InterPro" id="IPR041577">
    <property type="entry name" value="RT_RNaseH_2"/>
</dbReference>
<dbReference type="InterPro" id="IPR050951">
    <property type="entry name" value="Retrovirus_Pol_polyprotein"/>
</dbReference>
<evidence type="ECO:0000313" key="7">
    <source>
        <dbReference type="EMBL" id="GKT19047.1"/>
    </source>
</evidence>
<keyword evidence="4" id="KW-0378">Hydrolase</keyword>
<evidence type="ECO:0000256" key="2">
    <source>
        <dbReference type="ARBA" id="ARBA00022695"/>
    </source>
</evidence>
<feature type="non-terminal residue" evidence="7">
    <location>
        <position position="1"/>
    </location>
</feature>
<sequence>VLSAQDSSFRTNVYLCNPLNGKIIASPCLLDTGTSISTVSYALTKQLGSEINYDEVSTFELADGSTSTSVGSAELRVEVAGLDGKRVTFEEKFIVIRMKKQTTHSILLSGDCIRKYDLVPWSKLALKDDESSLLDNRLDDDNMGFPSEVLQPLEIRCDIKELEEPIYCILHEYEEIIDRDSAANVPEYKIELKSETPVQRKLRPPPFGLEEELTQQLEDLLEKGFIRASKSTFAAPIVVVEKPDKSIRMCIDYTGLNKQITDDMYPIPLQSSLFRALNGMSIFATLDLKNGYYNIRVEEDSIPYTAFISHKGLFEWTRMPFGLKTAPSHFQRCINSIFHDIVGSKVLIYLDDLLVFGKDQEEFLLNLKEVILRLAKHNLLLNYKKCSFGVEEVTYLGFTINRHGRRVTERRLEDMSRIPTPKNKKGVQKLLGAINFVREFIPDYSRITEPISRLLRQKDSKISWETEQQIAWEKVNDVLKKKIILAHPSKGIPFILRTDASTTGIGGILLQVVDGKE</sequence>
<keyword evidence="3" id="KW-0540">Nuclease</keyword>
<comment type="caution">
    <text evidence="7">The sequence shown here is derived from an EMBL/GenBank/DDBJ whole genome shotgun (WGS) entry which is preliminary data.</text>
</comment>
<dbReference type="PROSITE" id="PS50878">
    <property type="entry name" value="RT_POL"/>
    <property type="match status" value="1"/>
</dbReference>
<dbReference type="InterPro" id="IPR043502">
    <property type="entry name" value="DNA/RNA_pol_sf"/>
</dbReference>
<keyword evidence="2" id="KW-0548">Nucleotidyltransferase</keyword>
<feature type="domain" description="Reverse transcriptase" evidence="6">
    <location>
        <begin position="221"/>
        <end position="400"/>
    </location>
</feature>
<keyword evidence="8" id="KW-1185">Reference proteome</keyword>
<name>A0ABQ5JVL0_9EUKA</name>
<dbReference type="Gene3D" id="3.10.10.10">
    <property type="entry name" value="HIV Type 1 Reverse Transcriptase, subunit A, domain 1"/>
    <property type="match status" value="1"/>
</dbReference>
<evidence type="ECO:0000256" key="5">
    <source>
        <dbReference type="ARBA" id="ARBA00023268"/>
    </source>
</evidence>
<dbReference type="PANTHER" id="PTHR37984">
    <property type="entry name" value="PROTEIN CBG26694"/>
    <property type="match status" value="1"/>
</dbReference>
<dbReference type="PANTHER" id="PTHR37984:SF5">
    <property type="entry name" value="PROTEIN NYNRIN-LIKE"/>
    <property type="match status" value="1"/>
</dbReference>
<dbReference type="CDD" id="cd01647">
    <property type="entry name" value="RT_LTR"/>
    <property type="match status" value="1"/>
</dbReference>
<organism evidence="7 8">
    <name type="scientific">Aduncisulcus paluster</name>
    <dbReference type="NCBI Taxonomy" id="2918883"/>
    <lineage>
        <taxon>Eukaryota</taxon>
        <taxon>Metamonada</taxon>
        <taxon>Carpediemonas-like organisms</taxon>
        <taxon>Aduncisulcus</taxon>
    </lineage>
</organism>
<dbReference type="Pfam" id="PF17919">
    <property type="entry name" value="RT_RNaseH_2"/>
    <property type="match status" value="1"/>
</dbReference>
<evidence type="ECO:0000256" key="1">
    <source>
        <dbReference type="ARBA" id="ARBA00022679"/>
    </source>
</evidence>
<evidence type="ECO:0000313" key="8">
    <source>
        <dbReference type="Proteomes" id="UP001057375"/>
    </source>
</evidence>
<dbReference type="Gene3D" id="2.40.70.10">
    <property type="entry name" value="Acid Proteases"/>
    <property type="match status" value="1"/>
</dbReference>
<dbReference type="InterPro" id="IPR021109">
    <property type="entry name" value="Peptidase_aspartic_dom_sf"/>
</dbReference>
<evidence type="ECO:0000256" key="3">
    <source>
        <dbReference type="ARBA" id="ARBA00022722"/>
    </source>
</evidence>
<accession>A0ABQ5JVL0</accession>
<reference evidence="7" key="1">
    <citation type="submission" date="2022-03" db="EMBL/GenBank/DDBJ databases">
        <title>Draft genome sequence of Aduncisulcus paluster, a free-living microaerophilic Fornicata.</title>
        <authorList>
            <person name="Yuyama I."/>
            <person name="Kume K."/>
            <person name="Tamura T."/>
            <person name="Inagaki Y."/>
            <person name="Hashimoto T."/>
        </authorList>
    </citation>
    <scope>NUCLEOTIDE SEQUENCE</scope>
    <source>
        <strain evidence="7">NY0171</strain>
    </source>
</reference>
<dbReference type="InterPro" id="IPR043128">
    <property type="entry name" value="Rev_trsase/Diguanyl_cyclase"/>
</dbReference>
<dbReference type="Pfam" id="PF00078">
    <property type="entry name" value="RVT_1"/>
    <property type="match status" value="1"/>
</dbReference>
<dbReference type="Proteomes" id="UP001057375">
    <property type="component" value="Unassembled WGS sequence"/>
</dbReference>